<evidence type="ECO:0000256" key="3">
    <source>
        <dbReference type="ARBA" id="ARBA00022543"/>
    </source>
</evidence>
<keyword evidence="4" id="KW-0716">Sensory transduction</keyword>
<dbReference type="EMBL" id="CP045121">
    <property type="protein sequence ID" value="QIN77885.1"/>
    <property type="molecule type" value="Genomic_DNA"/>
</dbReference>
<evidence type="ECO:0000256" key="11">
    <source>
        <dbReference type="SAM" id="Phobius"/>
    </source>
</evidence>
<evidence type="ECO:0000313" key="13">
    <source>
        <dbReference type="Proteomes" id="UP000502706"/>
    </source>
</evidence>
<evidence type="ECO:0000256" key="5">
    <source>
        <dbReference type="ARBA" id="ARBA00022692"/>
    </source>
</evidence>
<keyword evidence="8" id="KW-0157">Chromophore</keyword>
<dbReference type="SUPFAM" id="SSF81321">
    <property type="entry name" value="Family A G protein-coupled receptor-like"/>
    <property type="match status" value="1"/>
</dbReference>
<evidence type="ECO:0000256" key="2">
    <source>
        <dbReference type="ARBA" id="ARBA00008130"/>
    </source>
</evidence>
<dbReference type="PROSITE" id="PS00950">
    <property type="entry name" value="BACTERIAL_OPSIN_1"/>
    <property type="match status" value="1"/>
</dbReference>
<accession>A0A6G8PUX7</accession>
<dbReference type="KEGG" id="rmar:GBA65_04415"/>
<evidence type="ECO:0000256" key="1">
    <source>
        <dbReference type="ARBA" id="ARBA00004141"/>
    </source>
</evidence>
<dbReference type="GO" id="GO:0009881">
    <property type="term" value="F:photoreceptor activity"/>
    <property type="evidence" value="ECO:0007669"/>
    <property type="project" value="UniProtKB-KW"/>
</dbReference>
<dbReference type="Pfam" id="PF01036">
    <property type="entry name" value="Bac_rhodopsin"/>
    <property type="match status" value="1"/>
</dbReference>
<keyword evidence="5 11" id="KW-0812">Transmembrane</keyword>
<keyword evidence="7 11" id="KW-1133">Transmembrane helix</keyword>
<keyword evidence="10" id="KW-0675">Receptor</keyword>
<name>A0A6G8PUX7_9ACTN</name>
<feature type="transmembrane region" description="Helical" evidence="11">
    <location>
        <begin position="196"/>
        <end position="215"/>
    </location>
</feature>
<protein>
    <submittedName>
        <fullName evidence="12">Rhodopsin</fullName>
    </submittedName>
</protein>
<proteinExistence type="inferred from homology"/>
<evidence type="ECO:0000256" key="4">
    <source>
        <dbReference type="ARBA" id="ARBA00022606"/>
    </source>
</evidence>
<dbReference type="Proteomes" id="UP000502706">
    <property type="component" value="Chromosome"/>
</dbReference>
<feature type="transmembrane region" description="Helical" evidence="11">
    <location>
        <begin position="161"/>
        <end position="184"/>
    </location>
</feature>
<dbReference type="AlphaFoldDB" id="A0A6G8PUX7"/>
<reference evidence="12 13" key="1">
    <citation type="submission" date="2019-10" db="EMBL/GenBank/DDBJ databases">
        <title>Rubrobacter sp nov SCSIO 52915 isolated from a deep-sea sediment in the South China Sea.</title>
        <authorList>
            <person name="Chen R.W."/>
        </authorList>
    </citation>
    <scope>NUCLEOTIDE SEQUENCE [LARGE SCALE GENOMIC DNA]</scope>
    <source>
        <strain evidence="12 13">SCSIO 52915</strain>
    </source>
</reference>
<comment type="similarity">
    <text evidence="2">Belongs to the archaeal/bacterial/fungal opsin family.</text>
</comment>
<feature type="transmembrane region" description="Helical" evidence="11">
    <location>
        <begin position="126"/>
        <end position="149"/>
    </location>
</feature>
<evidence type="ECO:0000256" key="8">
    <source>
        <dbReference type="ARBA" id="ARBA00022991"/>
    </source>
</evidence>
<feature type="transmembrane region" description="Helical" evidence="11">
    <location>
        <begin position="71"/>
        <end position="90"/>
    </location>
</feature>
<evidence type="ECO:0000256" key="7">
    <source>
        <dbReference type="ARBA" id="ARBA00022989"/>
    </source>
</evidence>
<dbReference type="InterPro" id="IPR018229">
    <property type="entry name" value="Rhodopsin_retinal_BS"/>
</dbReference>
<keyword evidence="6" id="KW-0681">Retinal protein</keyword>
<evidence type="ECO:0000313" key="12">
    <source>
        <dbReference type="EMBL" id="QIN77885.1"/>
    </source>
</evidence>
<comment type="subcellular location">
    <subcellularLocation>
        <location evidence="1">Membrane</location>
        <topology evidence="1">Multi-pass membrane protein</topology>
    </subcellularLocation>
</comment>
<dbReference type="SMR" id="A0A6G8PUX7"/>
<evidence type="ECO:0000256" key="6">
    <source>
        <dbReference type="ARBA" id="ARBA00022925"/>
    </source>
</evidence>
<dbReference type="InterPro" id="IPR001425">
    <property type="entry name" value="Arc/bac/fun_rhodopsins"/>
</dbReference>
<dbReference type="PANTHER" id="PTHR28286">
    <property type="match status" value="1"/>
</dbReference>
<dbReference type="GO" id="GO:0005216">
    <property type="term" value="F:monoatomic ion channel activity"/>
    <property type="evidence" value="ECO:0007669"/>
    <property type="project" value="InterPro"/>
</dbReference>
<organism evidence="12 13">
    <name type="scientific">Rubrobacter marinus</name>
    <dbReference type="NCBI Taxonomy" id="2653852"/>
    <lineage>
        <taxon>Bacteria</taxon>
        <taxon>Bacillati</taxon>
        <taxon>Actinomycetota</taxon>
        <taxon>Rubrobacteria</taxon>
        <taxon>Rubrobacterales</taxon>
        <taxon>Rubrobacteraceae</taxon>
        <taxon>Rubrobacter</taxon>
    </lineage>
</organism>
<sequence length="236" mass="25282">MDTVFLSIGALGMLVGAVSFAYLGTQAPQGTRHFYAITFVIALIAFLSYLVMATGGGATLVGDRVFYYARYVDWVFTTPLLLLDLALLALARPGRNVGLIVGIIVLDLFMILTGLWAGATEGAGRYFLWFISTAAMVALLYLVVTRLFAAARTQSPGVQQVFRTLAILTVVLWSLYPIVWLLGTEGFGTVGITTEVALFLVLDLSAKIGFGFLLLTNRQALGEISSGGAARPARVS</sequence>
<dbReference type="Gene3D" id="1.20.1070.10">
    <property type="entry name" value="Rhodopsin 7-helix transmembrane proteins"/>
    <property type="match status" value="1"/>
</dbReference>
<feature type="transmembrane region" description="Helical" evidence="11">
    <location>
        <begin position="6"/>
        <end position="25"/>
    </location>
</feature>
<dbReference type="PROSITE" id="PS00327">
    <property type="entry name" value="BACTERIAL_OPSIN_RET"/>
    <property type="match status" value="1"/>
</dbReference>
<keyword evidence="9 11" id="KW-0472">Membrane</keyword>
<dbReference type="GO" id="GO:0007602">
    <property type="term" value="P:phototransduction"/>
    <property type="evidence" value="ECO:0007669"/>
    <property type="project" value="UniProtKB-KW"/>
</dbReference>
<evidence type="ECO:0000256" key="10">
    <source>
        <dbReference type="ARBA" id="ARBA00023170"/>
    </source>
</evidence>
<feature type="transmembrane region" description="Helical" evidence="11">
    <location>
        <begin position="34"/>
        <end position="51"/>
    </location>
</feature>
<dbReference type="PANTHER" id="PTHR28286:SF2">
    <property type="entry name" value="BACTERIORHODOPSIN _OPSIN, NOPA (EUROFUNG)"/>
    <property type="match status" value="1"/>
</dbReference>
<keyword evidence="13" id="KW-1185">Reference proteome</keyword>
<evidence type="ECO:0000256" key="9">
    <source>
        <dbReference type="ARBA" id="ARBA00023136"/>
    </source>
</evidence>
<feature type="transmembrane region" description="Helical" evidence="11">
    <location>
        <begin position="97"/>
        <end position="120"/>
    </location>
</feature>
<dbReference type="PRINTS" id="PR00251">
    <property type="entry name" value="BACTRLOPSIN"/>
</dbReference>
<dbReference type="SMART" id="SM01021">
    <property type="entry name" value="Bac_rhodopsin"/>
    <property type="match status" value="1"/>
</dbReference>
<dbReference type="GO" id="GO:0016020">
    <property type="term" value="C:membrane"/>
    <property type="evidence" value="ECO:0007669"/>
    <property type="project" value="UniProtKB-SubCell"/>
</dbReference>
<keyword evidence="3" id="KW-0600">Photoreceptor protein</keyword>
<gene>
    <name evidence="12" type="ORF">GBA65_04415</name>
</gene>